<evidence type="ECO:0000313" key="3">
    <source>
        <dbReference type="Proteomes" id="UP000477311"/>
    </source>
</evidence>
<protein>
    <submittedName>
        <fullName evidence="2">Plug domain-containing protein</fullName>
    </submittedName>
</protein>
<name>A0A6M1RSG1_9BACT</name>
<dbReference type="SUPFAM" id="SSF56935">
    <property type="entry name" value="Porins"/>
    <property type="match status" value="1"/>
</dbReference>
<evidence type="ECO:0000313" key="2">
    <source>
        <dbReference type="EMBL" id="NGO40327.1"/>
    </source>
</evidence>
<dbReference type="InterPro" id="IPR037066">
    <property type="entry name" value="Plug_dom_sf"/>
</dbReference>
<keyword evidence="3" id="KW-1185">Reference proteome</keyword>
<proteinExistence type="predicted"/>
<dbReference type="RefSeq" id="WP_165108816.1">
    <property type="nucleotide sequence ID" value="NZ_JAAKYA010000085.1"/>
</dbReference>
<evidence type="ECO:0000259" key="1">
    <source>
        <dbReference type="Pfam" id="PF07715"/>
    </source>
</evidence>
<reference evidence="2 3" key="1">
    <citation type="submission" date="2020-02" db="EMBL/GenBank/DDBJ databases">
        <title>Draft genome sequence of Limisphaera ngatamarikiensis NGM72.4T, a thermophilic Verrucomicrobia grouped in subdivision 3.</title>
        <authorList>
            <person name="Carere C.R."/>
            <person name="Steen J."/>
            <person name="Hugenholtz P."/>
            <person name="Stott M.B."/>
        </authorList>
    </citation>
    <scope>NUCLEOTIDE SEQUENCE [LARGE SCALE GENOMIC DNA]</scope>
    <source>
        <strain evidence="2 3">NGM72.4</strain>
    </source>
</reference>
<organism evidence="2 3">
    <name type="scientific">Limisphaera ngatamarikiensis</name>
    <dbReference type="NCBI Taxonomy" id="1324935"/>
    <lineage>
        <taxon>Bacteria</taxon>
        <taxon>Pseudomonadati</taxon>
        <taxon>Verrucomicrobiota</taxon>
        <taxon>Verrucomicrobiia</taxon>
        <taxon>Limisphaerales</taxon>
        <taxon>Limisphaeraceae</taxon>
        <taxon>Limisphaera</taxon>
    </lineage>
</organism>
<accession>A0A6M1RSG1</accession>
<dbReference type="Proteomes" id="UP000477311">
    <property type="component" value="Unassembled WGS sequence"/>
</dbReference>
<dbReference type="Gene3D" id="2.170.130.10">
    <property type="entry name" value="TonB-dependent receptor, plug domain"/>
    <property type="match status" value="1"/>
</dbReference>
<sequence length="38" mass="4145">MGQTADTPFPIYILDSRDIERSGAATVAEALRRVPAVR</sequence>
<feature type="domain" description="TonB-dependent receptor plug" evidence="1">
    <location>
        <begin position="5"/>
        <end position="38"/>
    </location>
</feature>
<dbReference type="InterPro" id="IPR012910">
    <property type="entry name" value="Plug_dom"/>
</dbReference>
<dbReference type="AlphaFoldDB" id="A0A6M1RSG1"/>
<comment type="caution">
    <text evidence="2">The sequence shown here is derived from an EMBL/GenBank/DDBJ whole genome shotgun (WGS) entry which is preliminary data.</text>
</comment>
<gene>
    <name evidence="2" type="ORF">G4L39_13105</name>
</gene>
<dbReference type="Pfam" id="PF07715">
    <property type="entry name" value="Plug"/>
    <property type="match status" value="1"/>
</dbReference>
<dbReference type="EMBL" id="JAAKYA010000085">
    <property type="protein sequence ID" value="NGO40327.1"/>
    <property type="molecule type" value="Genomic_DNA"/>
</dbReference>